<dbReference type="Pfam" id="PF02416">
    <property type="entry name" value="TatA_B_E"/>
    <property type="match status" value="1"/>
</dbReference>
<evidence type="ECO:0000256" key="8">
    <source>
        <dbReference type="ARBA" id="ARBA00023136"/>
    </source>
</evidence>
<keyword evidence="9" id="KW-0997">Cell inner membrane</keyword>
<dbReference type="Gene3D" id="1.20.5.3310">
    <property type="match status" value="1"/>
</dbReference>
<dbReference type="NCBIfam" id="TIGR01411">
    <property type="entry name" value="tatAE"/>
    <property type="match status" value="1"/>
</dbReference>
<dbReference type="PRINTS" id="PR01506">
    <property type="entry name" value="TATBPROTEIN"/>
</dbReference>
<dbReference type="PANTHER" id="PTHR42982">
    <property type="entry name" value="SEC-INDEPENDENT PROTEIN TRANSLOCASE PROTEIN TATA"/>
    <property type="match status" value="1"/>
</dbReference>
<comment type="subcellular location">
    <subcellularLocation>
        <location evidence="9">Cell inner membrane</location>
        <topology evidence="9">Single-pass membrane protein</topology>
    </subcellularLocation>
    <subcellularLocation>
        <location evidence="1">Cell membrane</location>
        <topology evidence="1">Single-pass membrane protein</topology>
    </subcellularLocation>
</comment>
<dbReference type="OrthoDB" id="9813726at2"/>
<dbReference type="EMBL" id="CP001940">
    <property type="protein sequence ID" value="ADH85390.1"/>
    <property type="molecule type" value="Genomic_DNA"/>
</dbReference>
<dbReference type="InterPro" id="IPR006312">
    <property type="entry name" value="TatA/E"/>
</dbReference>
<dbReference type="GO" id="GO:0043953">
    <property type="term" value="P:protein transport by the Tat complex"/>
    <property type="evidence" value="ECO:0007669"/>
    <property type="project" value="UniProtKB-UniRule"/>
</dbReference>
<dbReference type="AlphaFoldDB" id="D6Z1D5"/>
<keyword evidence="5 9" id="KW-0653">Protein transport</keyword>
<dbReference type="eggNOG" id="COG1826">
    <property type="taxonomic scope" value="Bacteria"/>
</dbReference>
<keyword evidence="11" id="KW-1185">Reference proteome</keyword>
<sequence length="76" mass="8047">MFGLGMPELIVILIIAFLVFGGKKLPEIGSGLGKAISSFKKGVREVEQESGVSDIKSLKEDIQDEVNKVKDAGGGK</sequence>
<keyword evidence="8 9" id="KW-0472">Membrane</keyword>
<keyword evidence="6 9" id="KW-1133">Transmembrane helix</keyword>
<keyword evidence="2 9" id="KW-0813">Transport</keyword>
<comment type="similarity">
    <text evidence="9">Belongs to the TatA/E family.</text>
</comment>
<dbReference type="GO" id="GO:0008320">
    <property type="term" value="F:protein transmembrane transporter activity"/>
    <property type="evidence" value="ECO:0007669"/>
    <property type="project" value="UniProtKB-UniRule"/>
</dbReference>
<proteinExistence type="inferred from homology"/>
<dbReference type="GO" id="GO:0033281">
    <property type="term" value="C:TAT protein transport complex"/>
    <property type="evidence" value="ECO:0007669"/>
    <property type="project" value="UniProtKB-UniRule"/>
</dbReference>
<comment type="subunit">
    <text evidence="9">Forms a complex with TatC.</text>
</comment>
<evidence type="ECO:0000256" key="6">
    <source>
        <dbReference type="ARBA" id="ARBA00022989"/>
    </source>
</evidence>
<keyword evidence="3 9" id="KW-1003">Cell membrane</keyword>
<keyword evidence="4 9" id="KW-0812">Transmembrane</keyword>
<dbReference type="InParanoid" id="D6Z1D5"/>
<dbReference type="InterPro" id="IPR003369">
    <property type="entry name" value="TatA/B/E"/>
</dbReference>
<reference evidence="11" key="1">
    <citation type="submission" date="2010-02" db="EMBL/GenBank/DDBJ databases">
        <title>Complete sequence of Desulfurivibrio alkaliphilus AHT2.</title>
        <authorList>
            <consortium name="US DOE Joint Genome Institute"/>
            <person name="Pitluck S."/>
            <person name="Chertkov O."/>
            <person name="Detter J.C."/>
            <person name="Han C."/>
            <person name="Tapia R."/>
            <person name="Larimer F."/>
            <person name="Land M."/>
            <person name="Hauser L."/>
            <person name="Kyrpides N."/>
            <person name="Mikhailova N."/>
            <person name="Sorokin D.Y."/>
            <person name="Muyzer G."/>
            <person name="Woyke T."/>
        </authorList>
    </citation>
    <scope>NUCLEOTIDE SEQUENCE [LARGE SCALE GENOMIC DNA]</scope>
    <source>
        <strain evidence="11">DSM 19089 / UNIQEM U267 / AHT2</strain>
    </source>
</reference>
<dbReference type="HAMAP" id="MF_00236">
    <property type="entry name" value="TatA_E"/>
    <property type="match status" value="1"/>
</dbReference>
<dbReference type="HOGENOM" id="CLU_086034_1_5_7"/>
<gene>
    <name evidence="9" type="primary">tatA</name>
    <name evidence="10" type="ordered locus">DaAHT2_0686</name>
</gene>
<dbReference type="STRING" id="589865.DaAHT2_0686"/>
<evidence type="ECO:0000313" key="10">
    <source>
        <dbReference type="EMBL" id="ADH85390.1"/>
    </source>
</evidence>
<dbReference type="PANTHER" id="PTHR42982:SF1">
    <property type="entry name" value="SEC-INDEPENDENT PROTEIN TRANSLOCASE PROTEIN TATA"/>
    <property type="match status" value="1"/>
</dbReference>
<keyword evidence="7 9" id="KW-0811">Translocation</keyword>
<evidence type="ECO:0000256" key="9">
    <source>
        <dbReference type="HAMAP-Rule" id="MF_00236"/>
    </source>
</evidence>
<accession>D6Z1D5</accession>
<organism evidence="10 11">
    <name type="scientific">Desulfurivibrio alkaliphilus (strain DSM 19089 / UNIQEM U267 / AHT2)</name>
    <dbReference type="NCBI Taxonomy" id="589865"/>
    <lineage>
        <taxon>Bacteria</taxon>
        <taxon>Pseudomonadati</taxon>
        <taxon>Thermodesulfobacteriota</taxon>
        <taxon>Desulfobulbia</taxon>
        <taxon>Desulfobulbales</taxon>
        <taxon>Desulfobulbaceae</taxon>
        <taxon>Desulfurivibrio</taxon>
    </lineage>
</organism>
<dbReference type="RefSeq" id="WP_013162920.1">
    <property type="nucleotide sequence ID" value="NC_014216.1"/>
</dbReference>
<evidence type="ECO:0000256" key="4">
    <source>
        <dbReference type="ARBA" id="ARBA00022692"/>
    </source>
</evidence>
<comment type="function">
    <text evidence="9">Part of the twin-arginine translocation (Tat) system that transports large folded proteins containing a characteristic twin-arginine motif in their signal peptide across membranes. TatA could form the protein-conducting channel of the Tat system.</text>
</comment>
<dbReference type="Proteomes" id="UP000001508">
    <property type="component" value="Chromosome"/>
</dbReference>
<evidence type="ECO:0000256" key="5">
    <source>
        <dbReference type="ARBA" id="ARBA00022927"/>
    </source>
</evidence>
<dbReference type="KEGG" id="dak:DaAHT2_0686"/>
<evidence type="ECO:0000256" key="7">
    <source>
        <dbReference type="ARBA" id="ARBA00023010"/>
    </source>
</evidence>
<evidence type="ECO:0000313" key="11">
    <source>
        <dbReference type="Proteomes" id="UP000001508"/>
    </source>
</evidence>
<name>D6Z1D5_DESAT</name>
<evidence type="ECO:0000256" key="3">
    <source>
        <dbReference type="ARBA" id="ARBA00022475"/>
    </source>
</evidence>
<dbReference type="FunCoup" id="D6Z1D5">
    <property type="interactions" value="462"/>
</dbReference>
<evidence type="ECO:0000256" key="2">
    <source>
        <dbReference type="ARBA" id="ARBA00022448"/>
    </source>
</evidence>
<evidence type="ECO:0000256" key="1">
    <source>
        <dbReference type="ARBA" id="ARBA00004162"/>
    </source>
</evidence>
<protein>
    <recommendedName>
        <fullName evidence="9">Sec-independent protein translocase protein TatA</fullName>
    </recommendedName>
</protein>